<keyword evidence="2" id="KW-1185">Reference proteome</keyword>
<protein>
    <submittedName>
        <fullName evidence="1">Uncharacterized protein</fullName>
    </submittedName>
</protein>
<evidence type="ECO:0000313" key="2">
    <source>
        <dbReference type="Proteomes" id="UP000293952"/>
    </source>
</evidence>
<gene>
    <name evidence="1" type="ORF">ERX46_07700</name>
</gene>
<dbReference type="RefSeq" id="WP_130093280.1">
    <property type="nucleotide sequence ID" value="NZ_SETE01000003.1"/>
</dbReference>
<reference evidence="1 2" key="1">
    <citation type="submission" date="2019-02" db="EMBL/GenBank/DDBJ databases">
        <title>Genome sequence of the sea-ice species Brumimicrobium glaciale.</title>
        <authorList>
            <person name="Bowman J.P."/>
        </authorList>
    </citation>
    <scope>NUCLEOTIDE SEQUENCE [LARGE SCALE GENOMIC DNA]</scope>
    <source>
        <strain evidence="1 2">IC156</strain>
    </source>
</reference>
<name>A0A4Q4KPC2_9FLAO</name>
<sequence length="147" mass="16994">MKKYILVSFLFFGLFAQSQTKIIAHKSHSGSVKNFSKAYKNNLFDINRSNFGGPFIRPLIYLDTVIAVNDSTTILKTRHANFCSIDGTIDQRNDSSNYTYRSETVYNHPLFKQKNSIKSIKSDNESQYYYDYSNPVKDVVFIGFKEK</sequence>
<dbReference type="Proteomes" id="UP000293952">
    <property type="component" value="Unassembled WGS sequence"/>
</dbReference>
<dbReference type="OrthoDB" id="1264796at2"/>
<proteinExistence type="predicted"/>
<comment type="caution">
    <text evidence="1">The sequence shown here is derived from an EMBL/GenBank/DDBJ whole genome shotgun (WGS) entry which is preliminary data.</text>
</comment>
<evidence type="ECO:0000313" key="1">
    <source>
        <dbReference type="EMBL" id="RYM33839.1"/>
    </source>
</evidence>
<accession>A0A4Q4KPC2</accession>
<organism evidence="1 2">
    <name type="scientific">Brumimicrobium glaciale</name>
    <dbReference type="NCBI Taxonomy" id="200475"/>
    <lineage>
        <taxon>Bacteria</taxon>
        <taxon>Pseudomonadati</taxon>
        <taxon>Bacteroidota</taxon>
        <taxon>Flavobacteriia</taxon>
        <taxon>Flavobacteriales</taxon>
        <taxon>Crocinitomicaceae</taxon>
        <taxon>Brumimicrobium</taxon>
    </lineage>
</organism>
<dbReference type="EMBL" id="SETE01000003">
    <property type="protein sequence ID" value="RYM33839.1"/>
    <property type="molecule type" value="Genomic_DNA"/>
</dbReference>
<dbReference type="AlphaFoldDB" id="A0A4Q4KPC2"/>